<evidence type="ECO:0000256" key="3">
    <source>
        <dbReference type="SAM" id="Phobius"/>
    </source>
</evidence>
<evidence type="ECO:0000313" key="5">
    <source>
        <dbReference type="Proteomes" id="UP000266841"/>
    </source>
</evidence>
<sequence>MSRAVSHCFALVILRTGRTGGKSAIGKAITAESTRHDTPQTTNSTNCAGIRVRAARKEDLPDGVSSVFLPAAVAPVALAEASLLRDIATKMGDDREAQKIHHETSPLVGDVGPKGDDAAGDAESQDREATFKDDVLDTLHLAGPIFVSRVSWVGMKSTDTALLGHTSGDALSAAALSDLYTMCTAVLIQGRVLGILVGQTSGADNRHLAVVYLRISVAVLSALAVPVAISWAYTEDVWTWMGQPGDVAGMAGYYSRVFILAIPAQMIYSQLSQYLTAQRVMRPEVVTSSAGLAANLVLGLVLVLGWPIPGFAGLGFAACPIVTVVVVYIQLCILGYYFVKTEHAKPPIEGANVNILSHWTSGFTWTRFQTFSQLYFPAALALSSDFWRMGLVGAIAAKIGEREVGLFNASY</sequence>
<evidence type="ECO:0000256" key="1">
    <source>
        <dbReference type="ARBA" id="ARBA00010199"/>
    </source>
</evidence>
<evidence type="ECO:0008006" key="6">
    <source>
        <dbReference type="Google" id="ProtNLM"/>
    </source>
</evidence>
<comment type="similarity">
    <text evidence="1">Belongs to the multi antimicrobial extrusion (MATE) (TC 2.A.66.1) family.</text>
</comment>
<feature type="transmembrane region" description="Helical" evidence="3">
    <location>
        <begin position="292"/>
        <end position="308"/>
    </location>
</feature>
<feature type="transmembrane region" description="Helical" evidence="3">
    <location>
        <begin position="253"/>
        <end position="271"/>
    </location>
</feature>
<protein>
    <recommendedName>
        <fullName evidence="6">Polysaccharide biosynthesis protein C-terminal domain-containing protein</fullName>
    </recommendedName>
</protein>
<feature type="non-terminal residue" evidence="4">
    <location>
        <position position="411"/>
    </location>
</feature>
<comment type="caution">
    <text evidence="4">The sequence shown here is derived from an EMBL/GenBank/DDBJ whole genome shotgun (WGS) entry which is preliminary data.</text>
</comment>
<dbReference type="eggNOG" id="KOG1347">
    <property type="taxonomic scope" value="Eukaryota"/>
</dbReference>
<feature type="compositionally biased region" description="Basic and acidic residues" evidence="2">
    <location>
        <begin position="95"/>
        <end position="104"/>
    </location>
</feature>
<dbReference type="AlphaFoldDB" id="K0TBW4"/>
<evidence type="ECO:0000256" key="2">
    <source>
        <dbReference type="SAM" id="MobiDB-lite"/>
    </source>
</evidence>
<keyword evidence="3" id="KW-1133">Transmembrane helix</keyword>
<feature type="transmembrane region" description="Helical" evidence="3">
    <location>
        <begin position="210"/>
        <end position="233"/>
    </location>
</feature>
<dbReference type="OrthoDB" id="2126698at2759"/>
<dbReference type="EMBL" id="AGNL01012247">
    <property type="protein sequence ID" value="EJK67992.1"/>
    <property type="molecule type" value="Genomic_DNA"/>
</dbReference>
<dbReference type="PANTHER" id="PTHR11206">
    <property type="entry name" value="MULTIDRUG RESISTANCE PROTEIN"/>
    <property type="match status" value="1"/>
</dbReference>
<keyword evidence="3" id="KW-0812">Transmembrane</keyword>
<dbReference type="GO" id="GO:0016020">
    <property type="term" value="C:membrane"/>
    <property type="evidence" value="ECO:0007669"/>
    <property type="project" value="InterPro"/>
</dbReference>
<dbReference type="Pfam" id="PF01554">
    <property type="entry name" value="MatE"/>
    <property type="match status" value="1"/>
</dbReference>
<reference evidence="4 5" key="1">
    <citation type="journal article" date="2012" name="Genome Biol.">
        <title>Genome and low-iron response of an oceanic diatom adapted to chronic iron limitation.</title>
        <authorList>
            <person name="Lommer M."/>
            <person name="Specht M."/>
            <person name="Roy A.S."/>
            <person name="Kraemer L."/>
            <person name="Andreson R."/>
            <person name="Gutowska M.A."/>
            <person name="Wolf J."/>
            <person name="Bergner S.V."/>
            <person name="Schilhabel M.B."/>
            <person name="Klostermeier U.C."/>
            <person name="Beiko R.G."/>
            <person name="Rosenstiel P."/>
            <person name="Hippler M."/>
            <person name="Laroche J."/>
        </authorList>
    </citation>
    <scope>NUCLEOTIDE SEQUENCE [LARGE SCALE GENOMIC DNA]</scope>
    <source>
        <strain evidence="4 5">CCMP1005</strain>
    </source>
</reference>
<keyword evidence="3" id="KW-0472">Membrane</keyword>
<name>K0TBW4_THAOC</name>
<dbReference type="GO" id="GO:0015297">
    <property type="term" value="F:antiporter activity"/>
    <property type="evidence" value="ECO:0007669"/>
    <property type="project" value="InterPro"/>
</dbReference>
<proteinExistence type="inferred from homology"/>
<feature type="transmembrane region" description="Helical" evidence="3">
    <location>
        <begin position="314"/>
        <end position="339"/>
    </location>
</feature>
<organism evidence="4 5">
    <name type="scientific">Thalassiosira oceanica</name>
    <name type="common">Marine diatom</name>
    <dbReference type="NCBI Taxonomy" id="159749"/>
    <lineage>
        <taxon>Eukaryota</taxon>
        <taxon>Sar</taxon>
        <taxon>Stramenopiles</taxon>
        <taxon>Ochrophyta</taxon>
        <taxon>Bacillariophyta</taxon>
        <taxon>Coscinodiscophyceae</taxon>
        <taxon>Thalassiosirophycidae</taxon>
        <taxon>Thalassiosirales</taxon>
        <taxon>Thalassiosiraceae</taxon>
        <taxon>Thalassiosira</taxon>
    </lineage>
</organism>
<dbReference type="InterPro" id="IPR002528">
    <property type="entry name" value="MATE_fam"/>
</dbReference>
<accession>K0TBW4</accession>
<keyword evidence="5" id="KW-1185">Reference proteome</keyword>
<gene>
    <name evidence="4" type="ORF">THAOC_10882</name>
</gene>
<dbReference type="GO" id="GO:0042910">
    <property type="term" value="F:xenobiotic transmembrane transporter activity"/>
    <property type="evidence" value="ECO:0007669"/>
    <property type="project" value="InterPro"/>
</dbReference>
<dbReference type="Proteomes" id="UP000266841">
    <property type="component" value="Unassembled WGS sequence"/>
</dbReference>
<evidence type="ECO:0000313" key="4">
    <source>
        <dbReference type="EMBL" id="EJK67992.1"/>
    </source>
</evidence>
<feature type="region of interest" description="Disordered" evidence="2">
    <location>
        <begin position="95"/>
        <end position="127"/>
    </location>
</feature>